<reference evidence="4" key="1">
    <citation type="journal article" date="2019" name="Int. J. Syst. Evol. Microbiol.">
        <title>The Global Catalogue of Microorganisms (GCM) 10K type strain sequencing project: providing services to taxonomists for standard genome sequencing and annotation.</title>
        <authorList>
            <consortium name="The Broad Institute Genomics Platform"/>
            <consortium name="The Broad Institute Genome Sequencing Center for Infectious Disease"/>
            <person name="Wu L."/>
            <person name="Ma J."/>
        </authorList>
    </citation>
    <scope>NUCLEOTIDE SEQUENCE [LARGE SCALE GENOMIC DNA]</scope>
    <source>
        <strain evidence="4">CECT 7477</strain>
    </source>
</reference>
<evidence type="ECO:0000313" key="4">
    <source>
        <dbReference type="Proteomes" id="UP001595814"/>
    </source>
</evidence>
<name>A0ABV8JLU8_9FLAO</name>
<feature type="region of interest" description="Disordered" evidence="1">
    <location>
        <begin position="576"/>
        <end position="596"/>
    </location>
</feature>
<evidence type="ECO:0000256" key="2">
    <source>
        <dbReference type="SAM" id="SignalP"/>
    </source>
</evidence>
<sequence>MKNNYSHILLFILCSLLGSLQLYAVTPPVSGSKDSLAHKTKDTTLQQQKKKQQLDYLQQLAALQSDRHAQITPLSSSKDTIPTITSEAGSKNSPSLGELEEATYRSFPTLDEKLAQNQNFNVVFTQRQPEFNAAFMAENYPKNPAVEKLIKNAKNAVEAVSKMGRFVEILTGNELLELPVGLKKTDQTSGNSVELAITEVEFTPNHALLKVWARMTVPEKGEVDDKKDRSIERQLFFGAENVKLSYEGGLSGDMKLVLLGNQAIPIQGDNWLLTLRGDIDLKTNSFSDQSFIEFDCSNLKGISLEGDLRVSRNVLLPINENGEYTCGNSRDNQYLKDMEDQVVDNKCYVGASFSVKSEGWNDLLINVDLPRFEVVGLTGWGFNLKNVVLDLSDSRSAPNLNLPREYNNIYSGADEKLWRGFYAEEVSGMLPQGIEDTKKSNGRVEFGAKDLVLDSQGVSGTFYGENVLKTGDGAAGKWAFTIEDVSISLSRNSLTGGSMGGDIAVPIFEKPMDYSGYIDQNGYGLEVGLQSNYETPVFLGEMQLAKNSSVAIDVKDGKVYPSANLTGELSIVGKIGQKEGEKSPSTQEAEDSGKGFNFPGIQFQELKLETEPGKKAISATSFGFTGDMKLMNFPASVENLQLVTPGNQVGLSFGLKINLDGDGSHATTSMDILGKLEESSKIQAWKFEKVKVDGVKVDYKKSGVHLTGGLQIMDEDPTYGNGFAGELSVDITKLNYKASAKAMFGSTTFRYWFVDIWSDSKESGSSKLPINSLAGGLSNKMKRITNGKTTEFNPSKAVYVPDANTGLGLRAGAGIGTNNSSSFSAKVFIEMEFNTHGGLNRIGFTGEGSLMGDDSYISPEAKLLENNKLLDKMSGFIEKNAGKAETFLKDNDFLGLSKNAIPKREVASSGRVGVFVGIEKDFVNDSFHGEFEVYIDLEGIRGGNEDNLAGRAVIHKDPQEWYIHVGTPETPISLTFDVKIAELNVQAYFMTGTKLPTAFPPRDEVVRILGADVAELNRQGKDGQFEAAKGFAFGLNFSYQYKYQYLIFYAYLEFGGGFDIMHAYYPDAKCVGRPGPIGNNGWYSMGQVYAYLEGEFGVEVDLAFIKGKFPIAYAGVAAMLRGQFPNPIYLNGYVGMRYEILGGLIKGNMRMKFEAGEECEFEGISDAIGVPIISDVVPREGDTDVSVYAAPQAIFTYPVNKDVEVNLEEGKRTFKIQLKEFTLTHEGKEIEGKFEWNEDHDAVTFISEKTLPSEKELIALVEVSFDEKINGAYKTLVKEGKPVVERKEIAFKTTKAPDHIPWEQVSYVYPVKDMKNFYPQEYTTGYVKPKRAPDYLFEGGYEMRAQFVSLLTNEGIRTPLRYDKQKGMVFFEIPELVPNSKYRLDLMVYPPGQEAPPEIFTEEKETVYDTEKVNTNWYDPGTDTQTERNDVNSTAVVSQKKATGIQMNDAAPKSILDMEFRSSQHASFKDKINSLEVIDNLTNNIFYFNANDSLDVYAKVQSLSIKVADYEAFDKPEIYADRYNPEPLIYAQAILKDDYYKKDILPIMYDRTGSDPIYPIDGIYVNRDENILGVPPIRSFYIGYEYKRDYENDPNSPWVKNRIPFIYNLPYQYYEDFIHLRGTLRNKYPNPSADPDIYEKYHLLLTKSFPAFRFNKSYQAELIYRTPGNLYSQGYKIKYVND</sequence>
<keyword evidence="2" id="KW-0732">Signal</keyword>
<feature type="signal peptide" evidence="2">
    <location>
        <begin position="1"/>
        <end position="24"/>
    </location>
</feature>
<dbReference type="RefSeq" id="WP_192460799.1">
    <property type="nucleotide sequence ID" value="NZ_JACYFJ010000001.1"/>
</dbReference>
<accession>A0ABV8JLU8</accession>
<proteinExistence type="predicted"/>
<dbReference type="EMBL" id="JBHSAW010000004">
    <property type="protein sequence ID" value="MFC4095529.1"/>
    <property type="molecule type" value="Genomic_DNA"/>
</dbReference>
<comment type="caution">
    <text evidence="3">The sequence shown here is derived from an EMBL/GenBank/DDBJ whole genome shotgun (WGS) entry which is preliminary data.</text>
</comment>
<evidence type="ECO:0000313" key="3">
    <source>
        <dbReference type="EMBL" id="MFC4095529.1"/>
    </source>
</evidence>
<dbReference type="Proteomes" id="UP001595814">
    <property type="component" value="Unassembled WGS sequence"/>
</dbReference>
<feature type="chain" id="PRO_5046123940" evidence="2">
    <location>
        <begin position="25"/>
        <end position="1682"/>
    </location>
</feature>
<feature type="region of interest" description="Disordered" evidence="1">
    <location>
        <begin position="30"/>
        <end position="49"/>
    </location>
</feature>
<protein>
    <submittedName>
        <fullName evidence="3">Uncharacterized protein</fullName>
    </submittedName>
</protein>
<keyword evidence="4" id="KW-1185">Reference proteome</keyword>
<feature type="region of interest" description="Disordered" evidence="1">
    <location>
        <begin position="69"/>
        <end position="96"/>
    </location>
</feature>
<evidence type="ECO:0000256" key="1">
    <source>
        <dbReference type="SAM" id="MobiDB-lite"/>
    </source>
</evidence>
<feature type="compositionally biased region" description="Polar residues" evidence="1">
    <location>
        <begin position="72"/>
        <end position="95"/>
    </location>
</feature>
<gene>
    <name evidence="3" type="ORF">ACFOUT_06565</name>
</gene>
<organism evidence="3 4">
    <name type="scientific">Euzebyella saccharophila</name>
    <dbReference type="NCBI Taxonomy" id="679664"/>
    <lineage>
        <taxon>Bacteria</taxon>
        <taxon>Pseudomonadati</taxon>
        <taxon>Bacteroidota</taxon>
        <taxon>Flavobacteriia</taxon>
        <taxon>Flavobacteriales</taxon>
        <taxon>Flavobacteriaceae</taxon>
        <taxon>Euzebyella</taxon>
    </lineage>
</organism>